<organism evidence="3 4">
    <name type="scientific">Penicillium atrosanguineum</name>
    <dbReference type="NCBI Taxonomy" id="1132637"/>
    <lineage>
        <taxon>Eukaryota</taxon>
        <taxon>Fungi</taxon>
        <taxon>Dikarya</taxon>
        <taxon>Ascomycota</taxon>
        <taxon>Pezizomycotina</taxon>
        <taxon>Eurotiomycetes</taxon>
        <taxon>Eurotiomycetidae</taxon>
        <taxon>Eurotiales</taxon>
        <taxon>Aspergillaceae</taxon>
        <taxon>Penicillium</taxon>
    </lineage>
</organism>
<dbReference type="Proteomes" id="UP001147746">
    <property type="component" value="Unassembled WGS sequence"/>
</dbReference>
<keyword evidence="4" id="KW-1185">Reference proteome</keyword>
<dbReference type="EMBL" id="JAPZBO010000005">
    <property type="protein sequence ID" value="KAJ5315566.1"/>
    <property type="molecule type" value="Genomic_DNA"/>
</dbReference>
<name>A0A9W9PW48_9EURO</name>
<evidence type="ECO:0000313" key="3">
    <source>
        <dbReference type="EMBL" id="KAJ5315566.1"/>
    </source>
</evidence>
<keyword evidence="2" id="KW-0472">Membrane</keyword>
<sequence>MDMLPENLQTLLTNPTITYLKSHTQETLTTHLSGIRETYIQPYIIAPLSSLLASTSTSAMPDLMQLLILALVLFISLKVLDYARRVIMFWVMLAFRLVFWGSVLGLGFYVYRVGVENAGEGFGARAAAGNGGAGSRGGSGWGGAGTGARGAKKGYNRW</sequence>
<feature type="compositionally biased region" description="Gly residues" evidence="1">
    <location>
        <begin position="129"/>
        <end position="148"/>
    </location>
</feature>
<comment type="caution">
    <text evidence="3">The sequence shown here is derived from an EMBL/GenBank/DDBJ whole genome shotgun (WGS) entry which is preliminary data.</text>
</comment>
<feature type="region of interest" description="Disordered" evidence="1">
    <location>
        <begin position="129"/>
        <end position="158"/>
    </location>
</feature>
<protein>
    <recommendedName>
        <fullName evidence="5">Nuclear pore assembly and biogenesis-domain-containing protein</fullName>
    </recommendedName>
</protein>
<evidence type="ECO:0008006" key="5">
    <source>
        <dbReference type="Google" id="ProtNLM"/>
    </source>
</evidence>
<evidence type="ECO:0000313" key="4">
    <source>
        <dbReference type="Proteomes" id="UP001147746"/>
    </source>
</evidence>
<reference evidence="3" key="1">
    <citation type="submission" date="2022-12" db="EMBL/GenBank/DDBJ databases">
        <authorList>
            <person name="Petersen C."/>
        </authorList>
    </citation>
    <scope>NUCLEOTIDE SEQUENCE</scope>
    <source>
        <strain evidence="3">IBT 21472</strain>
    </source>
</reference>
<dbReference type="Pfam" id="PF12716">
    <property type="entry name" value="Apq12"/>
    <property type="match status" value="1"/>
</dbReference>
<reference evidence="3" key="2">
    <citation type="journal article" date="2023" name="IMA Fungus">
        <title>Comparative genomic study of the Penicillium genus elucidates a diverse pangenome and 15 lateral gene transfer events.</title>
        <authorList>
            <person name="Petersen C."/>
            <person name="Sorensen T."/>
            <person name="Nielsen M.R."/>
            <person name="Sondergaard T.E."/>
            <person name="Sorensen J.L."/>
            <person name="Fitzpatrick D.A."/>
            <person name="Frisvad J.C."/>
            <person name="Nielsen K.L."/>
        </authorList>
    </citation>
    <scope>NUCLEOTIDE SEQUENCE</scope>
    <source>
        <strain evidence="3">IBT 21472</strain>
    </source>
</reference>
<accession>A0A9W9PW48</accession>
<feature type="transmembrane region" description="Helical" evidence="2">
    <location>
        <begin position="87"/>
        <end position="111"/>
    </location>
</feature>
<evidence type="ECO:0000256" key="2">
    <source>
        <dbReference type="SAM" id="Phobius"/>
    </source>
</evidence>
<gene>
    <name evidence="3" type="ORF">N7476_005873</name>
</gene>
<dbReference type="AlphaFoldDB" id="A0A9W9PW48"/>
<keyword evidence="2" id="KW-0812">Transmembrane</keyword>
<evidence type="ECO:0000256" key="1">
    <source>
        <dbReference type="SAM" id="MobiDB-lite"/>
    </source>
</evidence>
<proteinExistence type="predicted"/>
<dbReference type="InterPro" id="IPR024316">
    <property type="entry name" value="APQ12"/>
</dbReference>
<keyword evidence="2" id="KW-1133">Transmembrane helix</keyword>
<feature type="transmembrane region" description="Helical" evidence="2">
    <location>
        <begin position="63"/>
        <end position="80"/>
    </location>
</feature>